<evidence type="ECO:0000313" key="2">
    <source>
        <dbReference type="Proteomes" id="UP000319212"/>
    </source>
</evidence>
<dbReference type="RefSeq" id="WP_140840797.1">
    <property type="nucleotide sequence ID" value="NZ_RCZI01000002.1"/>
</dbReference>
<comment type="caution">
    <text evidence="1">The sequence shown here is derived from an EMBL/GenBank/DDBJ whole genome shotgun (WGS) entry which is preliminary data.</text>
</comment>
<proteinExistence type="predicted"/>
<name>A0A502DX32_9BURK</name>
<sequence length="74" mass="8315">MINAVDSRTPRDTGWINLEEPREVRYWTRALAVTEMRLRSAVGAAGDSTQAVCRYLGIPRASRNAPELQEAEQI</sequence>
<accession>A0A502DX32</accession>
<dbReference type="Pfam" id="PF12244">
    <property type="entry name" value="DUF3606"/>
    <property type="match status" value="1"/>
</dbReference>
<dbReference type="AlphaFoldDB" id="A0A502DX32"/>
<dbReference type="EMBL" id="RCZI01000002">
    <property type="protein sequence ID" value="TPG28851.1"/>
    <property type="molecule type" value="Genomic_DNA"/>
</dbReference>
<reference evidence="1 2" key="1">
    <citation type="journal article" date="2019" name="Environ. Microbiol.">
        <title>Species interactions and distinct microbial communities in high Arctic permafrost affected cryosols are associated with the CH4 and CO2 gas fluxes.</title>
        <authorList>
            <person name="Altshuler I."/>
            <person name="Hamel J."/>
            <person name="Turney S."/>
            <person name="Magnuson E."/>
            <person name="Levesque R."/>
            <person name="Greer C."/>
            <person name="Whyte L.G."/>
        </authorList>
    </citation>
    <scope>NUCLEOTIDE SEQUENCE [LARGE SCALE GENOMIC DNA]</scope>
    <source>
        <strain evidence="1 2">S06.C</strain>
    </source>
</reference>
<protein>
    <submittedName>
        <fullName evidence="1">DUF3606 domain-containing protein</fullName>
    </submittedName>
</protein>
<dbReference type="OrthoDB" id="7030114at2"/>
<evidence type="ECO:0000313" key="1">
    <source>
        <dbReference type="EMBL" id="TPG28851.1"/>
    </source>
</evidence>
<dbReference type="Proteomes" id="UP000319212">
    <property type="component" value="Unassembled WGS sequence"/>
</dbReference>
<organism evidence="1 2">
    <name type="scientific">Variovorax guangxiensis</name>
    <dbReference type="NCBI Taxonomy" id="1775474"/>
    <lineage>
        <taxon>Bacteria</taxon>
        <taxon>Pseudomonadati</taxon>
        <taxon>Pseudomonadota</taxon>
        <taxon>Betaproteobacteria</taxon>
        <taxon>Burkholderiales</taxon>
        <taxon>Comamonadaceae</taxon>
        <taxon>Variovorax</taxon>
    </lineage>
</organism>
<dbReference type="InterPro" id="IPR022037">
    <property type="entry name" value="DUF3606"/>
</dbReference>
<gene>
    <name evidence="1" type="ORF">EAH82_08675</name>
</gene>